<dbReference type="InterPro" id="IPR025459">
    <property type="entry name" value="DUF4279"/>
</dbReference>
<evidence type="ECO:0000256" key="1">
    <source>
        <dbReference type="SAM" id="MobiDB-lite"/>
    </source>
</evidence>
<dbReference type="AlphaFoldDB" id="A0AAU2A8T0"/>
<gene>
    <name evidence="2" type="ORF">OHA22_32770</name>
</gene>
<accession>A0AAU2A8T0</accession>
<feature type="compositionally biased region" description="Pro residues" evidence="1">
    <location>
        <begin position="159"/>
        <end position="175"/>
    </location>
</feature>
<reference evidence="2" key="1">
    <citation type="submission" date="2022-10" db="EMBL/GenBank/DDBJ databases">
        <title>The complete genomes of actinobacterial strains from the NBC collection.</title>
        <authorList>
            <person name="Joergensen T.S."/>
            <person name="Alvarez Arevalo M."/>
            <person name="Sterndorff E.B."/>
            <person name="Faurdal D."/>
            <person name="Vuksanovic O."/>
            <person name="Mourched A.-S."/>
            <person name="Charusanti P."/>
            <person name="Shaw S."/>
            <person name="Blin K."/>
            <person name="Weber T."/>
        </authorList>
    </citation>
    <scope>NUCLEOTIDE SEQUENCE</scope>
    <source>
        <strain evidence="2">NBC_00093</strain>
    </source>
</reference>
<name>A0AAU2A8T0_9ACTN</name>
<feature type="region of interest" description="Disordered" evidence="1">
    <location>
        <begin position="143"/>
        <end position="175"/>
    </location>
</feature>
<dbReference type="Pfam" id="PF14106">
    <property type="entry name" value="DUF4279"/>
    <property type="match status" value="1"/>
</dbReference>
<protein>
    <submittedName>
        <fullName evidence="2">DUF4279 domain-containing protein</fullName>
    </submittedName>
</protein>
<evidence type="ECO:0000313" key="2">
    <source>
        <dbReference type="EMBL" id="WTT19966.1"/>
    </source>
</evidence>
<organism evidence="2">
    <name type="scientific">Streptomyces sp. NBC_00093</name>
    <dbReference type="NCBI Taxonomy" id="2975649"/>
    <lineage>
        <taxon>Bacteria</taxon>
        <taxon>Bacillati</taxon>
        <taxon>Actinomycetota</taxon>
        <taxon>Actinomycetes</taxon>
        <taxon>Kitasatosporales</taxon>
        <taxon>Streptomycetaceae</taxon>
        <taxon>Streptomyces</taxon>
    </lineage>
</organism>
<proteinExistence type="predicted"/>
<dbReference type="EMBL" id="CP108222">
    <property type="protein sequence ID" value="WTT19966.1"/>
    <property type="molecule type" value="Genomic_DNA"/>
</dbReference>
<sequence>MKDSLAMPDGKWSAGSLRIASRTMSVGDISEVLGIEPDRSYERGSLISPRDPDSRRRDSTVWIRTSGLANDRWLDEHLAVLVRLLDGRQEALGRLAGDCEVDLFLGFGSESQGGCVLPAALLKEIGLLGIDVVLDLYPPSPDDAEEDYLFTPSSTPTPRSDPPHPPTDPPAPPAH</sequence>